<dbReference type="SMART" id="SM00342">
    <property type="entry name" value="HTH_ARAC"/>
    <property type="match status" value="1"/>
</dbReference>
<dbReference type="Pfam" id="PF12833">
    <property type="entry name" value="HTH_18"/>
    <property type="match status" value="1"/>
</dbReference>
<feature type="domain" description="HTH araC/xylS-type" evidence="4">
    <location>
        <begin position="241"/>
        <end position="339"/>
    </location>
</feature>
<keyword evidence="1" id="KW-0805">Transcription regulation</keyword>
<dbReference type="PRINTS" id="PR00032">
    <property type="entry name" value="HTHARAC"/>
</dbReference>
<keyword evidence="6" id="KW-1185">Reference proteome</keyword>
<dbReference type="SUPFAM" id="SSF46689">
    <property type="entry name" value="Homeodomain-like"/>
    <property type="match status" value="1"/>
</dbReference>
<dbReference type="InterPro" id="IPR018060">
    <property type="entry name" value="HTH_AraC"/>
</dbReference>
<dbReference type="GO" id="GO:0000976">
    <property type="term" value="F:transcription cis-regulatory region binding"/>
    <property type="evidence" value="ECO:0007669"/>
    <property type="project" value="TreeGrafter"/>
</dbReference>
<dbReference type="InterPro" id="IPR020449">
    <property type="entry name" value="Tscrpt_reg_AraC-type_HTH"/>
</dbReference>
<dbReference type="PANTHER" id="PTHR47894:SF1">
    <property type="entry name" value="HTH-TYPE TRANSCRIPTIONAL REGULATOR VQSM"/>
    <property type="match status" value="1"/>
</dbReference>
<accession>A0A5N1JQV7</accession>
<keyword evidence="2" id="KW-0238">DNA-binding</keyword>
<evidence type="ECO:0000313" key="6">
    <source>
        <dbReference type="Proteomes" id="UP000326344"/>
    </source>
</evidence>
<protein>
    <submittedName>
        <fullName evidence="5">AraC family transcriptional regulator</fullName>
    </submittedName>
</protein>
<evidence type="ECO:0000256" key="1">
    <source>
        <dbReference type="ARBA" id="ARBA00023015"/>
    </source>
</evidence>
<dbReference type="AlphaFoldDB" id="A0A5N1JQV7"/>
<proteinExistence type="predicted"/>
<dbReference type="RefSeq" id="WP_150875086.1">
    <property type="nucleotide sequence ID" value="NZ_VTWS01000001.1"/>
</dbReference>
<dbReference type="Proteomes" id="UP000326344">
    <property type="component" value="Unassembled WGS sequence"/>
</dbReference>
<dbReference type="EMBL" id="VTWS01000001">
    <property type="protein sequence ID" value="KAA9356999.1"/>
    <property type="molecule type" value="Genomic_DNA"/>
</dbReference>
<reference evidence="5 6" key="1">
    <citation type="submission" date="2019-09" db="EMBL/GenBank/DDBJ databases">
        <title>Genome Sequence of Larkinella sp MA1.</title>
        <authorList>
            <person name="Srinivasan S."/>
        </authorList>
    </citation>
    <scope>NUCLEOTIDE SEQUENCE [LARGE SCALE GENOMIC DNA]</scope>
    <source>
        <strain evidence="5 6">MA1</strain>
    </source>
</reference>
<organism evidence="5 6">
    <name type="scientific">Larkinella humicola</name>
    <dbReference type="NCBI Taxonomy" id="2607654"/>
    <lineage>
        <taxon>Bacteria</taxon>
        <taxon>Pseudomonadati</taxon>
        <taxon>Bacteroidota</taxon>
        <taxon>Cytophagia</taxon>
        <taxon>Cytophagales</taxon>
        <taxon>Spirosomataceae</taxon>
        <taxon>Larkinella</taxon>
    </lineage>
</organism>
<evidence type="ECO:0000256" key="3">
    <source>
        <dbReference type="ARBA" id="ARBA00023163"/>
    </source>
</evidence>
<keyword evidence="3" id="KW-0804">Transcription</keyword>
<dbReference type="Pfam" id="PF12625">
    <property type="entry name" value="Arabinose_bd"/>
    <property type="match status" value="1"/>
</dbReference>
<dbReference type="PANTHER" id="PTHR47894">
    <property type="entry name" value="HTH-TYPE TRANSCRIPTIONAL REGULATOR GADX"/>
    <property type="match status" value="1"/>
</dbReference>
<dbReference type="PROSITE" id="PS01124">
    <property type="entry name" value="HTH_ARAC_FAMILY_2"/>
    <property type="match status" value="1"/>
</dbReference>
<dbReference type="GO" id="GO:0003700">
    <property type="term" value="F:DNA-binding transcription factor activity"/>
    <property type="evidence" value="ECO:0007669"/>
    <property type="project" value="InterPro"/>
</dbReference>
<dbReference type="Gene3D" id="1.10.10.60">
    <property type="entry name" value="Homeodomain-like"/>
    <property type="match status" value="1"/>
</dbReference>
<evidence type="ECO:0000256" key="2">
    <source>
        <dbReference type="ARBA" id="ARBA00023125"/>
    </source>
</evidence>
<dbReference type="GO" id="GO:0005829">
    <property type="term" value="C:cytosol"/>
    <property type="evidence" value="ECO:0007669"/>
    <property type="project" value="TreeGrafter"/>
</dbReference>
<name>A0A5N1JQV7_9BACT</name>
<dbReference type="InterPro" id="IPR032687">
    <property type="entry name" value="AraC-type_N"/>
</dbReference>
<dbReference type="InterPro" id="IPR009057">
    <property type="entry name" value="Homeodomain-like_sf"/>
</dbReference>
<evidence type="ECO:0000313" key="5">
    <source>
        <dbReference type="EMBL" id="KAA9356999.1"/>
    </source>
</evidence>
<gene>
    <name evidence="5" type="ORF">F0P93_04485</name>
</gene>
<evidence type="ECO:0000259" key="4">
    <source>
        <dbReference type="PROSITE" id="PS01124"/>
    </source>
</evidence>
<sequence>MTTEDTLSSGSFNLILYAARQRGADSSALCQAVGIDPAVLQNPDGRVPIRAVQTLWQEAVRATGEPDLPLQVGELINPLSMGVVSYVMMHCPTLGKAIEKLCQYQDIACEGVLTAGWLVGDRFQLSLTLTSQAIRYPDYTFGSELSVYQSAFRAMTGQKVVAEEIRFAFPEPPNRQDYERVFAPAKVEFNATETALVLDAAWLETPILNANPSLFGLFEQHADELLGKLRTKPDASPALSVRVKQEIFALLKGEEPALAAVADGLAMGVRTLQLHLKEEGATYQQLLDEVRHDLAVRHLREPHFSTTDIAYLLGFSEPSVFYRTFKKWTGSTPGAFRTAVLRPTA</sequence>
<comment type="caution">
    <text evidence="5">The sequence shown here is derived from an EMBL/GenBank/DDBJ whole genome shotgun (WGS) entry which is preliminary data.</text>
</comment>